<dbReference type="EMBL" id="PVXQ01000047">
    <property type="protein sequence ID" value="PRR80303.1"/>
    <property type="molecule type" value="Genomic_DNA"/>
</dbReference>
<dbReference type="Proteomes" id="UP000239471">
    <property type="component" value="Unassembled WGS sequence"/>
</dbReference>
<keyword evidence="3" id="KW-1185">Reference proteome</keyword>
<reference evidence="2 3" key="1">
    <citation type="submission" date="2018-03" db="EMBL/GenBank/DDBJ databases">
        <title>Genome sequence of Clostridium vincentii DSM 10228.</title>
        <authorList>
            <person name="Poehlein A."/>
            <person name="Daniel R."/>
        </authorList>
    </citation>
    <scope>NUCLEOTIDE SEQUENCE [LARGE SCALE GENOMIC DNA]</scope>
    <source>
        <strain evidence="2 3">DSM 10228</strain>
    </source>
</reference>
<feature type="transmembrane region" description="Helical" evidence="1">
    <location>
        <begin position="7"/>
        <end position="27"/>
    </location>
</feature>
<keyword evidence="1" id="KW-0472">Membrane</keyword>
<dbReference type="AlphaFoldDB" id="A0A2T0B900"/>
<feature type="transmembrane region" description="Helical" evidence="1">
    <location>
        <begin position="75"/>
        <end position="93"/>
    </location>
</feature>
<feature type="transmembrane region" description="Helical" evidence="1">
    <location>
        <begin position="33"/>
        <end position="54"/>
    </location>
</feature>
<keyword evidence="1" id="KW-1133">Transmembrane helix</keyword>
<sequence>MGKATTIGVTSFSIFLFIMGAVVQAIILSNSILQKIIVIISSIAIFVWFLKVNLKKCQLFYIDKEVANKISKKDSVYAVIGFLICILMTLNIFELRLEISSFFVIIQILFLYPTIQTNRKMAIRYRKIVKILGNRFELYFNYEDTQY</sequence>
<accession>A0A2T0B900</accession>
<keyword evidence="1" id="KW-0812">Transmembrane</keyword>
<organism evidence="2 3">
    <name type="scientific">Clostridium vincentii</name>
    <dbReference type="NCBI Taxonomy" id="52704"/>
    <lineage>
        <taxon>Bacteria</taxon>
        <taxon>Bacillati</taxon>
        <taxon>Bacillota</taxon>
        <taxon>Clostridia</taxon>
        <taxon>Eubacteriales</taxon>
        <taxon>Clostridiaceae</taxon>
        <taxon>Clostridium</taxon>
    </lineage>
</organism>
<dbReference type="RefSeq" id="WP_106060979.1">
    <property type="nucleotide sequence ID" value="NZ_PVXQ01000047.1"/>
</dbReference>
<comment type="caution">
    <text evidence="2">The sequence shown here is derived from an EMBL/GenBank/DDBJ whole genome shotgun (WGS) entry which is preliminary data.</text>
</comment>
<name>A0A2T0B900_9CLOT</name>
<evidence type="ECO:0000313" key="3">
    <source>
        <dbReference type="Proteomes" id="UP000239471"/>
    </source>
</evidence>
<dbReference type="OrthoDB" id="1913194at2"/>
<protein>
    <submittedName>
        <fullName evidence="2">Uncharacterized protein</fullName>
    </submittedName>
</protein>
<feature type="transmembrane region" description="Helical" evidence="1">
    <location>
        <begin position="99"/>
        <end position="115"/>
    </location>
</feature>
<evidence type="ECO:0000313" key="2">
    <source>
        <dbReference type="EMBL" id="PRR80303.1"/>
    </source>
</evidence>
<proteinExistence type="predicted"/>
<evidence type="ECO:0000256" key="1">
    <source>
        <dbReference type="SAM" id="Phobius"/>
    </source>
</evidence>
<gene>
    <name evidence="2" type="ORF">CLVI_30930</name>
</gene>